<dbReference type="GO" id="GO:0051301">
    <property type="term" value="P:cell division"/>
    <property type="evidence" value="ECO:0007669"/>
    <property type="project" value="InterPro"/>
</dbReference>
<feature type="domain" description="Mur ligase central" evidence="4">
    <location>
        <begin position="117"/>
        <end position="318"/>
    </location>
</feature>
<sequence length="494" mass="53267">MIRPIGERNLSLMEAARLLGGEVIGEGAVLFTGVAQNDKDIEPGDIFVALSGEKHDGAQFIGSAKLNGAVAVLHDKEDELDALGLPQLLVLNPREAAAVLASTFYGDPIRSMQSIGITGTNGKTTVTTLLYQIFSAIGRDSGLIGTVETRLGDDRVKSLRTTPEATELQALAAAMNERHMRHMIMEVSSHAIALKRILGSHFSAVGFTNLSQDHLDFHKDMESYFQAKAALFSHEYADQAFINIDNPYGERLFNSSEIPAISLSRLNTKAQWHFTDIHPTASGYDFTIRGRDGILIESRTPMHGGFNLDNLLMAVAIAHHFEVDPLELAAILPSMHGAPGRLEAIDLGQSFKALVDYAHSPDAVSNVLAATREFTTGRLIAILGCGGDRDTSKRAPMGEALFSGSDIAIFTSDNPRSENPIEILNQMTAGVTIAEPSQVIVDRREAIKQAVSIATAGDTILLLGKGHESGQDIGGVIHDFDDRLVLAELIEAKR</sequence>
<dbReference type="Pfam" id="PF08245">
    <property type="entry name" value="Mur_ligase_M"/>
    <property type="match status" value="1"/>
</dbReference>
<reference evidence="5" key="1">
    <citation type="submission" date="2020-05" db="EMBL/GenBank/DDBJ databases">
        <authorList>
            <person name="Chiriac C."/>
            <person name="Salcher M."/>
            <person name="Ghai R."/>
            <person name="Kavagutti S V."/>
        </authorList>
    </citation>
    <scope>NUCLEOTIDE SEQUENCE</scope>
</reference>
<protein>
    <submittedName>
        <fullName evidence="5">Unannotated protein</fullName>
    </submittedName>
</protein>
<dbReference type="InterPro" id="IPR000713">
    <property type="entry name" value="Mur_ligase_N"/>
</dbReference>
<dbReference type="InterPro" id="IPR004101">
    <property type="entry name" value="Mur_ligase_C"/>
</dbReference>
<dbReference type="NCBIfam" id="NF001126">
    <property type="entry name" value="PRK00139.1-4"/>
    <property type="match status" value="1"/>
</dbReference>
<evidence type="ECO:0000256" key="1">
    <source>
        <dbReference type="ARBA" id="ARBA00005898"/>
    </source>
</evidence>
<dbReference type="NCBIfam" id="NF001124">
    <property type="entry name" value="PRK00139.1-2"/>
    <property type="match status" value="1"/>
</dbReference>
<dbReference type="Pfam" id="PF02875">
    <property type="entry name" value="Mur_ligase_C"/>
    <property type="match status" value="1"/>
</dbReference>
<feature type="domain" description="Mur ligase N-terminal catalytic" evidence="2">
    <location>
        <begin position="40"/>
        <end position="105"/>
    </location>
</feature>
<evidence type="ECO:0000259" key="3">
    <source>
        <dbReference type="Pfam" id="PF02875"/>
    </source>
</evidence>
<dbReference type="Gene3D" id="3.40.1390.10">
    <property type="entry name" value="MurE/MurF, N-terminal domain"/>
    <property type="match status" value="1"/>
</dbReference>
<dbReference type="Gene3D" id="3.90.190.20">
    <property type="entry name" value="Mur ligase, C-terminal domain"/>
    <property type="match status" value="1"/>
</dbReference>
<dbReference type="InterPro" id="IPR013221">
    <property type="entry name" value="Mur_ligase_cen"/>
</dbReference>
<dbReference type="InterPro" id="IPR036565">
    <property type="entry name" value="Mur-like_cat_sf"/>
</dbReference>
<evidence type="ECO:0000259" key="2">
    <source>
        <dbReference type="Pfam" id="PF01225"/>
    </source>
</evidence>
<dbReference type="PANTHER" id="PTHR23135:SF4">
    <property type="entry name" value="UDP-N-ACETYLMURAMOYL-L-ALANYL-D-GLUTAMATE--2,6-DIAMINOPIMELATE LIGASE MURE HOMOLOG, CHLOROPLASTIC"/>
    <property type="match status" value="1"/>
</dbReference>
<dbReference type="GO" id="GO:0005737">
    <property type="term" value="C:cytoplasm"/>
    <property type="evidence" value="ECO:0007669"/>
    <property type="project" value="InterPro"/>
</dbReference>
<proteinExistence type="inferred from homology"/>
<dbReference type="AlphaFoldDB" id="A0A6J6BLM2"/>
<accession>A0A6J6BLM2</accession>
<dbReference type="EMBL" id="CAEZSP010000010">
    <property type="protein sequence ID" value="CAB4539319.1"/>
    <property type="molecule type" value="Genomic_DNA"/>
</dbReference>
<dbReference type="GO" id="GO:0008360">
    <property type="term" value="P:regulation of cell shape"/>
    <property type="evidence" value="ECO:0007669"/>
    <property type="project" value="InterPro"/>
</dbReference>
<dbReference type="Pfam" id="PF01225">
    <property type="entry name" value="Mur_ligase"/>
    <property type="match status" value="1"/>
</dbReference>
<name>A0A6J6BLM2_9ZZZZ</name>
<gene>
    <name evidence="5" type="ORF">UFOPK1440_00358</name>
</gene>
<dbReference type="InterPro" id="IPR036615">
    <property type="entry name" value="Mur_ligase_C_dom_sf"/>
</dbReference>
<dbReference type="GO" id="GO:0016881">
    <property type="term" value="F:acid-amino acid ligase activity"/>
    <property type="evidence" value="ECO:0007669"/>
    <property type="project" value="InterPro"/>
</dbReference>
<dbReference type="SUPFAM" id="SSF63418">
    <property type="entry name" value="MurE/MurF N-terminal domain"/>
    <property type="match status" value="1"/>
</dbReference>
<dbReference type="HAMAP" id="MF_00208">
    <property type="entry name" value="MurE"/>
    <property type="match status" value="1"/>
</dbReference>
<evidence type="ECO:0000259" key="4">
    <source>
        <dbReference type="Pfam" id="PF08245"/>
    </source>
</evidence>
<dbReference type="PANTHER" id="PTHR23135">
    <property type="entry name" value="MUR LIGASE FAMILY MEMBER"/>
    <property type="match status" value="1"/>
</dbReference>
<dbReference type="SUPFAM" id="SSF53244">
    <property type="entry name" value="MurD-like peptide ligases, peptide-binding domain"/>
    <property type="match status" value="1"/>
</dbReference>
<dbReference type="GO" id="GO:0005524">
    <property type="term" value="F:ATP binding"/>
    <property type="evidence" value="ECO:0007669"/>
    <property type="project" value="InterPro"/>
</dbReference>
<feature type="domain" description="Mur ligase C-terminal" evidence="3">
    <location>
        <begin position="340"/>
        <end position="466"/>
    </location>
</feature>
<organism evidence="5">
    <name type="scientific">freshwater metagenome</name>
    <dbReference type="NCBI Taxonomy" id="449393"/>
    <lineage>
        <taxon>unclassified sequences</taxon>
        <taxon>metagenomes</taxon>
        <taxon>ecological metagenomes</taxon>
    </lineage>
</organism>
<dbReference type="InterPro" id="IPR035911">
    <property type="entry name" value="MurE/MurF_N"/>
</dbReference>
<dbReference type="SUPFAM" id="SSF53623">
    <property type="entry name" value="MurD-like peptide ligases, catalytic domain"/>
    <property type="match status" value="1"/>
</dbReference>
<dbReference type="InterPro" id="IPR005761">
    <property type="entry name" value="UDP-N-AcMur-Glu-dNH2Pim_ligase"/>
</dbReference>
<dbReference type="NCBIfam" id="TIGR01085">
    <property type="entry name" value="murE"/>
    <property type="match status" value="1"/>
</dbReference>
<comment type="similarity">
    <text evidence="1">Belongs to the MurCDEF family. MurE subfamily.</text>
</comment>
<dbReference type="Gene3D" id="3.40.1190.10">
    <property type="entry name" value="Mur-like, catalytic domain"/>
    <property type="match status" value="1"/>
</dbReference>
<evidence type="ECO:0000313" key="5">
    <source>
        <dbReference type="EMBL" id="CAB4539319.1"/>
    </source>
</evidence>